<name>A0A8S9T1E4_9CYAN</name>
<keyword evidence="2" id="KW-1185">Reference proteome</keyword>
<dbReference type="AlphaFoldDB" id="A0A8S9T1E4"/>
<organism evidence="1 2">
    <name type="scientific">Tolypothrix bouteillei VB521301</name>
    <dbReference type="NCBI Taxonomy" id="1479485"/>
    <lineage>
        <taxon>Bacteria</taxon>
        <taxon>Bacillati</taxon>
        <taxon>Cyanobacteriota</taxon>
        <taxon>Cyanophyceae</taxon>
        <taxon>Nostocales</taxon>
        <taxon>Tolypothrichaceae</taxon>
        <taxon>Tolypothrix</taxon>
    </lineage>
</organism>
<reference evidence="1" key="1">
    <citation type="journal article" date="2015" name="Genome Announc.">
        <title>Draft Genome Sequence of Tolypothrix boutellei Strain VB521301.</title>
        <authorList>
            <person name="Chandrababunaidu M.M."/>
            <person name="Singh D."/>
            <person name="Sen D."/>
            <person name="Bhan S."/>
            <person name="Das S."/>
            <person name="Gupta A."/>
            <person name="Adhikary S.P."/>
            <person name="Tripathy S."/>
        </authorList>
    </citation>
    <scope>NUCLEOTIDE SEQUENCE</scope>
    <source>
        <strain evidence="1">VB521301</strain>
    </source>
</reference>
<gene>
    <name evidence="1" type="ORF">DA73_0400007860</name>
</gene>
<dbReference type="RefSeq" id="WP_153021520.1">
    <property type="nucleotide sequence ID" value="NZ_JHEG04000001.1"/>
</dbReference>
<reference evidence="1" key="2">
    <citation type="submission" date="2019-11" db="EMBL/GenBank/DDBJ databases">
        <title>Improved Assembly of Tolypothrix boutellei genome.</title>
        <authorList>
            <person name="Sarangi A.N."/>
            <person name="Mukherjee M."/>
            <person name="Ghosh S."/>
            <person name="Singh D."/>
            <person name="Das A."/>
            <person name="Kant S."/>
            <person name="Prusty A."/>
            <person name="Tripathy S."/>
        </authorList>
    </citation>
    <scope>NUCLEOTIDE SEQUENCE</scope>
    <source>
        <strain evidence="1">VB521301</strain>
    </source>
</reference>
<accession>A0A8S9T1E4</accession>
<dbReference type="Proteomes" id="UP000029738">
    <property type="component" value="Unassembled WGS sequence"/>
</dbReference>
<evidence type="ECO:0000313" key="1">
    <source>
        <dbReference type="EMBL" id="KAF3885382.1"/>
    </source>
</evidence>
<proteinExistence type="predicted"/>
<protein>
    <submittedName>
        <fullName evidence="1">Uncharacterized protein</fullName>
    </submittedName>
</protein>
<comment type="caution">
    <text evidence="1">The sequence shown here is derived from an EMBL/GenBank/DDBJ whole genome shotgun (WGS) entry which is preliminary data.</text>
</comment>
<evidence type="ECO:0000313" key="2">
    <source>
        <dbReference type="Proteomes" id="UP000029738"/>
    </source>
</evidence>
<dbReference type="EMBL" id="JHEG04000001">
    <property type="protein sequence ID" value="KAF3885382.1"/>
    <property type="molecule type" value="Genomic_DNA"/>
</dbReference>
<sequence>MSCTPLQTSGTVAKFVRWRSLRQVIYKIIHRLGSAFTLLDLMLKYMPANWV</sequence>